<dbReference type="InParanoid" id="F8QDR5"/>
<organism evidence="5">
    <name type="scientific">Serpula lacrymans var. lacrymans (strain S7.3)</name>
    <name type="common">Dry rot fungus</name>
    <dbReference type="NCBI Taxonomy" id="936435"/>
    <lineage>
        <taxon>Eukaryota</taxon>
        <taxon>Fungi</taxon>
        <taxon>Dikarya</taxon>
        <taxon>Basidiomycota</taxon>
        <taxon>Agaricomycotina</taxon>
        <taxon>Agaricomycetes</taxon>
        <taxon>Agaricomycetidae</taxon>
        <taxon>Boletales</taxon>
        <taxon>Coniophorineae</taxon>
        <taxon>Serpulaceae</taxon>
        <taxon>Serpula</taxon>
    </lineage>
</organism>
<keyword evidence="2" id="KW-0812">Transmembrane</keyword>
<evidence type="ECO:0000313" key="5">
    <source>
        <dbReference type="Proteomes" id="UP000008063"/>
    </source>
</evidence>
<evidence type="ECO:0000313" key="4">
    <source>
        <dbReference type="EMBL" id="EGN93736.1"/>
    </source>
</evidence>
<keyword evidence="2" id="KW-1133">Transmembrane helix</keyword>
<feature type="region of interest" description="Disordered" evidence="1">
    <location>
        <begin position="315"/>
        <end position="346"/>
    </location>
</feature>
<dbReference type="Pfam" id="PF20152">
    <property type="entry name" value="DUF6534"/>
    <property type="match status" value="1"/>
</dbReference>
<dbReference type="PANTHER" id="PTHR40465:SF1">
    <property type="entry name" value="DUF6534 DOMAIN-CONTAINING PROTEIN"/>
    <property type="match status" value="1"/>
</dbReference>
<proteinExistence type="predicted"/>
<feature type="transmembrane region" description="Helical" evidence="2">
    <location>
        <begin position="47"/>
        <end position="68"/>
    </location>
</feature>
<dbReference type="Proteomes" id="UP000008063">
    <property type="component" value="Unassembled WGS sequence"/>
</dbReference>
<feature type="domain" description="DUF6534" evidence="3">
    <location>
        <begin position="167"/>
        <end position="254"/>
    </location>
</feature>
<feature type="region of interest" description="Disordered" evidence="1">
    <location>
        <begin position="257"/>
        <end position="279"/>
    </location>
</feature>
<feature type="transmembrane region" description="Helical" evidence="2">
    <location>
        <begin position="118"/>
        <end position="139"/>
    </location>
</feature>
<dbReference type="STRING" id="936435.F8QDR5"/>
<dbReference type="PANTHER" id="PTHR40465">
    <property type="entry name" value="CHROMOSOME 1, WHOLE GENOME SHOTGUN SEQUENCE"/>
    <property type="match status" value="1"/>
</dbReference>
<keyword evidence="5" id="KW-1185">Reference proteome</keyword>
<sequence>MTLGNVATDYGALLIGGLLAFSLSGCVGMQFIVYCRMYPSDSQRNKIMVVSIWLLDLCHSAFVCVALWDSIIAHYGDTSKMDTIPWSVGPTVELTAMVTFIVQSFFSYRIFRLSKKRWTVAGPIALLAFLRLVAASVSMGEMIKVKSYSKFDKMFPSSIFTLGLALSVAVDVMITTFLCLFLRSNRTSVLSTNRIIDALTLYTLQNGSVTSAAAIASLICWLTMPENRIFLGLHFVIGKLYANSLLATLNSRKHLRQDRSQGTTTGSNPLPVIFPDNYDGERGYRADRGYSMRLQHFSLRPKGTPAVQVNVERTIDTKFDEDLPSQRDTSSEDKVSGEELPSVHTV</sequence>
<feature type="transmembrane region" description="Helical" evidence="2">
    <location>
        <begin position="12"/>
        <end position="35"/>
    </location>
</feature>
<evidence type="ECO:0000259" key="3">
    <source>
        <dbReference type="Pfam" id="PF20152"/>
    </source>
</evidence>
<feature type="transmembrane region" description="Helical" evidence="2">
    <location>
        <begin position="203"/>
        <end position="224"/>
    </location>
</feature>
<evidence type="ECO:0000256" key="1">
    <source>
        <dbReference type="SAM" id="MobiDB-lite"/>
    </source>
</evidence>
<gene>
    <name evidence="4" type="ORF">SERLA73DRAFT_163468</name>
</gene>
<dbReference type="InterPro" id="IPR045339">
    <property type="entry name" value="DUF6534"/>
</dbReference>
<accession>F8QDR5</accession>
<keyword evidence="2" id="KW-0472">Membrane</keyword>
<dbReference type="EMBL" id="GL945491">
    <property type="protein sequence ID" value="EGN93736.1"/>
    <property type="molecule type" value="Genomic_DNA"/>
</dbReference>
<reference evidence="5" key="1">
    <citation type="journal article" date="2011" name="Science">
        <title>The plant cell wall-decomposing machinery underlies the functional diversity of forest fungi.</title>
        <authorList>
            <person name="Eastwood D.C."/>
            <person name="Floudas D."/>
            <person name="Binder M."/>
            <person name="Majcherczyk A."/>
            <person name="Schneider P."/>
            <person name="Aerts A."/>
            <person name="Asiegbu F.O."/>
            <person name="Baker S.E."/>
            <person name="Barry K."/>
            <person name="Bendiksby M."/>
            <person name="Blumentritt M."/>
            <person name="Coutinho P.M."/>
            <person name="Cullen D."/>
            <person name="de Vries R.P."/>
            <person name="Gathman A."/>
            <person name="Goodell B."/>
            <person name="Henrissat B."/>
            <person name="Ihrmark K."/>
            <person name="Kauserud H."/>
            <person name="Kohler A."/>
            <person name="LaButti K."/>
            <person name="Lapidus A."/>
            <person name="Lavin J.L."/>
            <person name="Lee Y.-H."/>
            <person name="Lindquist E."/>
            <person name="Lilly W."/>
            <person name="Lucas S."/>
            <person name="Morin E."/>
            <person name="Murat C."/>
            <person name="Oguiza J.A."/>
            <person name="Park J."/>
            <person name="Pisabarro A.G."/>
            <person name="Riley R."/>
            <person name="Rosling A."/>
            <person name="Salamov A."/>
            <person name="Schmidt O."/>
            <person name="Schmutz J."/>
            <person name="Skrede I."/>
            <person name="Stenlid J."/>
            <person name="Wiebenga A."/>
            <person name="Xie X."/>
            <person name="Kuees U."/>
            <person name="Hibbett D.S."/>
            <person name="Hoffmeister D."/>
            <person name="Hoegberg N."/>
            <person name="Martin F."/>
            <person name="Grigoriev I.V."/>
            <person name="Watkinson S.C."/>
        </authorList>
    </citation>
    <scope>NUCLEOTIDE SEQUENCE [LARGE SCALE GENOMIC DNA]</scope>
    <source>
        <strain evidence="5">strain S7.3</strain>
    </source>
</reference>
<dbReference type="AlphaFoldDB" id="F8QDR5"/>
<feature type="compositionally biased region" description="Basic and acidic residues" evidence="1">
    <location>
        <begin position="315"/>
        <end position="337"/>
    </location>
</feature>
<feature type="transmembrane region" description="Helical" evidence="2">
    <location>
        <begin position="230"/>
        <end position="249"/>
    </location>
</feature>
<feature type="transmembrane region" description="Helical" evidence="2">
    <location>
        <begin position="88"/>
        <end position="106"/>
    </location>
</feature>
<dbReference type="HOGENOM" id="CLU_046025_0_0_1"/>
<name>F8QDR5_SERL3</name>
<protein>
    <recommendedName>
        <fullName evidence="3">DUF6534 domain-containing protein</fullName>
    </recommendedName>
</protein>
<feature type="transmembrane region" description="Helical" evidence="2">
    <location>
        <begin position="159"/>
        <end position="182"/>
    </location>
</feature>
<dbReference type="eggNOG" id="ENOG502SH62">
    <property type="taxonomic scope" value="Eukaryota"/>
</dbReference>
<dbReference type="OrthoDB" id="3206554at2759"/>
<dbReference type="OMA" id="RIDTIPW"/>
<evidence type="ECO:0000256" key="2">
    <source>
        <dbReference type="SAM" id="Phobius"/>
    </source>
</evidence>
<feature type="non-terminal residue" evidence="4">
    <location>
        <position position="1"/>
    </location>
</feature>